<name>A0ABW2LBR5_9BACT</name>
<reference evidence="3" key="1">
    <citation type="journal article" date="2019" name="Int. J. Syst. Evol. Microbiol.">
        <title>The Global Catalogue of Microorganisms (GCM) 10K type strain sequencing project: providing services to taxonomists for standard genome sequencing and annotation.</title>
        <authorList>
            <consortium name="The Broad Institute Genomics Platform"/>
            <consortium name="The Broad Institute Genome Sequencing Center for Infectious Disease"/>
            <person name="Wu L."/>
            <person name="Ma J."/>
        </authorList>
    </citation>
    <scope>NUCLEOTIDE SEQUENCE [LARGE SCALE GENOMIC DNA]</scope>
    <source>
        <strain evidence="3">CGMCC 4.1467</strain>
    </source>
</reference>
<dbReference type="Proteomes" id="UP001596472">
    <property type="component" value="Unassembled WGS sequence"/>
</dbReference>
<dbReference type="Pfam" id="PF13343">
    <property type="entry name" value="SBP_bac_6"/>
    <property type="match status" value="1"/>
</dbReference>
<dbReference type="Gene3D" id="3.40.190.10">
    <property type="entry name" value="Periplasmic binding protein-like II"/>
    <property type="match status" value="2"/>
</dbReference>
<accession>A0ABW2LBR5</accession>
<sequence>MLKRVLPVFVLLAIVVAAPLLLRRDTEVAKADDSEDRLVIITPHNDSIRNEFGEAFAAHWKEKTGRRLYIDWRAPGGGGDILRVIGSSFAAAHALGKDGTDLDVFFGGGTKDFIKQASLGHLARIEAFESHPEWFGEERLPAGFSGETYYDSEHRWVGVCVSQFGIVYNRDVIEWMGIAAPQEWSDLGDPAYFGKLALADPTKSSSVTQAFEMLVQEQMQKVIREKGDSAESRSEGWALGMNMLQKFAANARYFTDSASKIPHDVAMGDAAAGTCIDFYGRSFEDAVRDDSGRSRVHWVSPEGGTSLNVDSVAIFRGAPQMEIAQGFVTFCLSEKGQLLWNRKPGSEGGPKARALRRLPVRRDMYRTELMADFTDAGAMPYERTGQFVYQPELTGKAFNTLRVIFRAMCMDPHEEMKKAWSRLAVDARGDLSVFHDVSAVNYERVMNELVPMVQDGDPIELTRTMTEISKQFRRNYQRAAEEKGGQP</sequence>
<dbReference type="PANTHER" id="PTHR30006">
    <property type="entry name" value="THIAMINE-BINDING PERIPLASMIC PROTEIN-RELATED"/>
    <property type="match status" value="1"/>
</dbReference>
<protein>
    <submittedName>
        <fullName evidence="2">ABC transporter substrate-binding protein</fullName>
    </submittedName>
</protein>
<proteinExistence type="predicted"/>
<comment type="caution">
    <text evidence="2">The sequence shown here is derived from an EMBL/GenBank/DDBJ whole genome shotgun (WGS) entry which is preliminary data.</text>
</comment>
<evidence type="ECO:0000313" key="2">
    <source>
        <dbReference type="EMBL" id="MFC7338833.1"/>
    </source>
</evidence>
<dbReference type="RefSeq" id="WP_379714717.1">
    <property type="nucleotide sequence ID" value="NZ_JBHTBS010000010.1"/>
</dbReference>
<dbReference type="PANTHER" id="PTHR30006:SF24">
    <property type="entry name" value="SLL0237 PROTEIN"/>
    <property type="match status" value="1"/>
</dbReference>
<keyword evidence="3" id="KW-1185">Reference proteome</keyword>
<organism evidence="2 3">
    <name type="scientific">Haloferula chungangensis</name>
    <dbReference type="NCBI Taxonomy" id="1048331"/>
    <lineage>
        <taxon>Bacteria</taxon>
        <taxon>Pseudomonadati</taxon>
        <taxon>Verrucomicrobiota</taxon>
        <taxon>Verrucomicrobiia</taxon>
        <taxon>Verrucomicrobiales</taxon>
        <taxon>Verrucomicrobiaceae</taxon>
        <taxon>Haloferula</taxon>
    </lineage>
</organism>
<dbReference type="SUPFAM" id="SSF53850">
    <property type="entry name" value="Periplasmic binding protein-like II"/>
    <property type="match status" value="1"/>
</dbReference>
<keyword evidence="1" id="KW-0732">Signal</keyword>
<evidence type="ECO:0000313" key="3">
    <source>
        <dbReference type="Proteomes" id="UP001596472"/>
    </source>
</evidence>
<evidence type="ECO:0000256" key="1">
    <source>
        <dbReference type="ARBA" id="ARBA00022729"/>
    </source>
</evidence>
<gene>
    <name evidence="2" type="ORF">ACFQY0_16680</name>
</gene>
<dbReference type="EMBL" id="JBHTBS010000010">
    <property type="protein sequence ID" value="MFC7338833.1"/>
    <property type="molecule type" value="Genomic_DNA"/>
</dbReference>